<feature type="transmembrane region" description="Helical" evidence="8">
    <location>
        <begin position="20"/>
        <end position="39"/>
    </location>
</feature>
<name>A0ABR4EFC8_9PEZI</name>
<gene>
    <name evidence="9" type="ORF">FJTKL_11820</name>
</gene>
<evidence type="ECO:0000256" key="5">
    <source>
        <dbReference type="ARBA" id="ARBA00023002"/>
    </source>
</evidence>
<keyword evidence="10" id="KW-1185">Reference proteome</keyword>
<keyword evidence="3" id="KW-0349">Heme</keyword>
<evidence type="ECO:0000256" key="1">
    <source>
        <dbReference type="ARBA" id="ARBA00001971"/>
    </source>
</evidence>
<keyword evidence="5" id="KW-0560">Oxidoreductase</keyword>
<dbReference type="InterPro" id="IPR001128">
    <property type="entry name" value="Cyt_P450"/>
</dbReference>
<dbReference type="EMBL" id="JBAWTH010000059">
    <property type="protein sequence ID" value="KAL2281163.1"/>
    <property type="molecule type" value="Genomic_DNA"/>
</dbReference>
<comment type="caution">
    <text evidence="9">The sequence shown here is derived from an EMBL/GenBank/DDBJ whole genome shotgun (WGS) entry which is preliminary data.</text>
</comment>
<dbReference type="InterPro" id="IPR050121">
    <property type="entry name" value="Cytochrome_P450_monoxygenase"/>
</dbReference>
<dbReference type="InterPro" id="IPR036396">
    <property type="entry name" value="Cyt_P450_sf"/>
</dbReference>
<evidence type="ECO:0000313" key="9">
    <source>
        <dbReference type="EMBL" id="KAL2281163.1"/>
    </source>
</evidence>
<comment type="cofactor">
    <cofactor evidence="1">
        <name>heme</name>
        <dbReference type="ChEBI" id="CHEBI:30413"/>
    </cofactor>
</comment>
<keyword evidence="6" id="KW-0408">Iron</keyword>
<keyword evidence="7" id="KW-0503">Monooxygenase</keyword>
<dbReference type="Pfam" id="PF00067">
    <property type="entry name" value="p450"/>
    <property type="match status" value="1"/>
</dbReference>
<evidence type="ECO:0000256" key="7">
    <source>
        <dbReference type="ARBA" id="ARBA00023033"/>
    </source>
</evidence>
<proteinExistence type="predicted"/>
<evidence type="ECO:0000256" key="4">
    <source>
        <dbReference type="ARBA" id="ARBA00022723"/>
    </source>
</evidence>
<keyword evidence="8" id="KW-1133">Transmembrane helix</keyword>
<evidence type="ECO:0008006" key="11">
    <source>
        <dbReference type="Google" id="ProtNLM"/>
    </source>
</evidence>
<keyword evidence="8" id="KW-0812">Transmembrane</keyword>
<dbReference type="InterPro" id="IPR002401">
    <property type="entry name" value="Cyt_P450_E_grp-I"/>
</dbReference>
<dbReference type="Proteomes" id="UP001600888">
    <property type="component" value="Unassembled WGS sequence"/>
</dbReference>
<protein>
    <recommendedName>
        <fullName evidence="11">Cytochrome P450</fullName>
    </recommendedName>
</protein>
<keyword evidence="8" id="KW-0472">Membrane</keyword>
<comment type="pathway">
    <text evidence="2">Secondary metabolite biosynthesis.</text>
</comment>
<evidence type="ECO:0000256" key="8">
    <source>
        <dbReference type="SAM" id="Phobius"/>
    </source>
</evidence>
<organism evidence="9 10">
    <name type="scientific">Diaporthe vaccinii</name>
    <dbReference type="NCBI Taxonomy" id="105482"/>
    <lineage>
        <taxon>Eukaryota</taxon>
        <taxon>Fungi</taxon>
        <taxon>Dikarya</taxon>
        <taxon>Ascomycota</taxon>
        <taxon>Pezizomycotina</taxon>
        <taxon>Sordariomycetes</taxon>
        <taxon>Sordariomycetidae</taxon>
        <taxon>Diaporthales</taxon>
        <taxon>Diaporthaceae</taxon>
        <taxon>Diaporthe</taxon>
        <taxon>Diaporthe eres species complex</taxon>
    </lineage>
</organism>
<dbReference type="Gene3D" id="1.10.630.10">
    <property type="entry name" value="Cytochrome P450"/>
    <property type="match status" value="1"/>
</dbReference>
<evidence type="ECO:0000256" key="2">
    <source>
        <dbReference type="ARBA" id="ARBA00005179"/>
    </source>
</evidence>
<evidence type="ECO:0000256" key="6">
    <source>
        <dbReference type="ARBA" id="ARBA00023004"/>
    </source>
</evidence>
<evidence type="ECO:0000313" key="10">
    <source>
        <dbReference type="Proteomes" id="UP001600888"/>
    </source>
</evidence>
<dbReference type="SUPFAM" id="SSF48264">
    <property type="entry name" value="Cytochrome P450"/>
    <property type="match status" value="1"/>
</dbReference>
<dbReference type="PRINTS" id="PR00385">
    <property type="entry name" value="P450"/>
</dbReference>
<accession>A0ABR4EFC8</accession>
<dbReference type="PANTHER" id="PTHR24305">
    <property type="entry name" value="CYTOCHROME P450"/>
    <property type="match status" value="1"/>
</dbReference>
<dbReference type="PRINTS" id="PR00463">
    <property type="entry name" value="EP450I"/>
</dbReference>
<dbReference type="PANTHER" id="PTHR24305:SF107">
    <property type="entry name" value="P450, PUTATIVE (EUROFUNG)-RELATED"/>
    <property type="match status" value="1"/>
</dbReference>
<keyword evidence="4" id="KW-0479">Metal-binding</keyword>
<sequence length="573" mass="65097">MASFDKLPVLEWSGMPRRLLNILALLLLVRFGLFLYSGWRVRMRFRKLQNEGIVITPEHSLVFGHLMLLKRIRDLYPKDSASTYATRHIVMNWRDYFPESTTCPSVIYLDFWPFSSEPIAIINDPAMCQMVTADRFPIRHDQGKYLARLMSGPRNLFAFDGEEHKKWRARLNPGFSTRNLQSHIAGGKIVDEVLIFAERMKKNAGADGQLGDVFQLFPMAVDLTFDIICRIVLDFSPGEQLNGPTEMQKAFRIISQHLVFKSWASLHKRLNPFWQLDLWKCHRTLRRVLLPHIQKHIRGHSLVKNSASQKTVLDLALKEIELESPGAEPSGQFIEDVVGLTKQFIFAGHDTTAVNMSFAYHFLNKSPDALTRLRDEHNRIFGPDPRKAAEILRQSPHLLSSLPFTTAVVKETLRLCPVAASIRQGHPGYSLRSNDGVEYPMGGFIVVTGVACLQFSSEMFARPTDFLPERWIAPPGDPLHIGDGAKYAWRPFEWGPMSCIGMELAMVELKMALVLTVREIEVVTALEDWDRLQGTDSDMRPTLFGDKIFQAAVGLGPPTEGLPVRTRILRQQP</sequence>
<reference evidence="9 10" key="1">
    <citation type="submission" date="2024-03" db="EMBL/GenBank/DDBJ databases">
        <title>A high-quality draft genome sequence of Diaporthe vaccinii, a causative agent of upright dieback and viscid rot disease in cranberry plants.</title>
        <authorList>
            <person name="Sarrasin M."/>
            <person name="Lang B.F."/>
            <person name="Burger G."/>
        </authorList>
    </citation>
    <scope>NUCLEOTIDE SEQUENCE [LARGE SCALE GENOMIC DNA]</scope>
    <source>
        <strain evidence="9 10">IS7</strain>
    </source>
</reference>
<evidence type="ECO:0000256" key="3">
    <source>
        <dbReference type="ARBA" id="ARBA00022617"/>
    </source>
</evidence>